<evidence type="ECO:0000256" key="4">
    <source>
        <dbReference type="ARBA" id="ARBA00023015"/>
    </source>
</evidence>
<dbReference type="Pfam" id="PF07494">
    <property type="entry name" value="Reg_prop"/>
    <property type="match status" value="5"/>
</dbReference>
<dbReference type="SUPFAM" id="SSF63829">
    <property type="entry name" value="Calcium-dependent phosphotriesterase"/>
    <property type="match status" value="3"/>
</dbReference>
<dbReference type="PRINTS" id="PR00344">
    <property type="entry name" value="BCTRLSENSOR"/>
</dbReference>
<dbReference type="InterPro" id="IPR011123">
    <property type="entry name" value="Y_Y_Y"/>
</dbReference>
<keyword evidence="8" id="KW-0812">Transmembrane</keyword>
<feature type="modified residue" description="4-aspartylphosphate" evidence="7">
    <location>
        <position position="1145"/>
    </location>
</feature>
<dbReference type="SUPFAM" id="SSF55874">
    <property type="entry name" value="ATPase domain of HSP90 chaperone/DNA topoisomerase II/histidine kinase"/>
    <property type="match status" value="1"/>
</dbReference>
<dbReference type="EC" id="2.7.13.3" evidence="2"/>
<dbReference type="InterPro" id="IPR036890">
    <property type="entry name" value="HATPase_C_sf"/>
</dbReference>
<proteinExistence type="predicted"/>
<dbReference type="GO" id="GO:0043565">
    <property type="term" value="F:sequence-specific DNA binding"/>
    <property type="evidence" value="ECO:0007669"/>
    <property type="project" value="InterPro"/>
</dbReference>
<keyword evidence="13" id="KW-1185">Reference proteome</keyword>
<dbReference type="Gene3D" id="2.130.10.10">
    <property type="entry name" value="YVTN repeat-like/Quinoprotein amine dehydrogenase"/>
    <property type="match status" value="2"/>
</dbReference>
<dbReference type="InterPro" id="IPR001789">
    <property type="entry name" value="Sig_transdc_resp-reg_receiver"/>
</dbReference>
<dbReference type="PROSITE" id="PS50110">
    <property type="entry name" value="RESPONSE_REGULATORY"/>
    <property type="match status" value="1"/>
</dbReference>
<dbReference type="InterPro" id="IPR003594">
    <property type="entry name" value="HATPase_dom"/>
</dbReference>
<dbReference type="InterPro" id="IPR015943">
    <property type="entry name" value="WD40/YVTN_repeat-like_dom_sf"/>
</dbReference>
<dbReference type="SMART" id="SM00342">
    <property type="entry name" value="HTH_ARAC"/>
    <property type="match status" value="1"/>
</dbReference>
<dbReference type="FunFam" id="1.10.287.130:FF:000045">
    <property type="entry name" value="Two-component system sensor histidine kinase/response regulator"/>
    <property type="match status" value="1"/>
</dbReference>
<gene>
    <name evidence="12" type="ORF">FXV77_15815</name>
</gene>
<dbReference type="Gene3D" id="1.10.10.60">
    <property type="entry name" value="Homeodomain-like"/>
    <property type="match status" value="2"/>
</dbReference>
<evidence type="ECO:0000256" key="7">
    <source>
        <dbReference type="PROSITE-ProRule" id="PRU00169"/>
    </source>
</evidence>
<sequence length="1343" mass="154664">MDFRDISGLSSMRRQPILKAVTKWTCLFIHVIFVVTSGVSQTTSPYYFKKLGVDKGLSQNTVNAILQDSHGFIWFGTKDGLNRYDGISIKVFKNTNGLENGFITCLFEDAAGKIWVGTDVNLYIYDPQNEQFERFVQEAQNGRLINRTVHKISAGKNGMIMISVDGAGLFCYETGTKKLHNYDFADKGSVRDFEIDDRGIVWMALNSGLYFTRDDFQTIEPYQQEKHTYNLRDEIITAIYLGNSNNIYLGTESNGMLEINLHSQVVRKVLLASRSSEPIFVRCIFPYTDKELWIGTETGIYIYNTEAQTCKYVANKLSDPFSISDNAIYSLYKDREGGMWVGSFFGGVNYYPKQTTFFEKFYPTDDTESLKGQRVREICKGRGDILWVGTEDAGLFKFDLSTKALKQYAPSAQFSNIHGLCMDGDELWIGTFSKGVRVMNTVTGRIKSYTADDSPTTIHDNYIFSILKASSGHIYLGTGQGLIRYDKDRESFERIIELGNNLIYDIKEDSKGFLWIATYVDGVFRYDPRREKYEHFEYSDKEGALPYNKVLSIFEDSRKQIWLTTEGRGFCRFDQEKKTFISYTTQQGSPSDVIYQIVEDDSGYFWITTNNGLVKFHPQKNDSRTFTVASGLLSNQFNYKSSYKTRHGDILLGCINGMISFNPRNFSQNEYVPPIHITDFLLFNKPVAIGVTDSPLEKSILFSDSIVLKHDQNYFSLRVAALSFQAPEINSLQYKLEGLDDEWHHIYESPVISYSNLNRGDYLLRIRGANNDGVWNPQEKTLFMRILPPFYLTTGAYIAYGIFFILVLYIVIRYLIERQKIRQKRFVQELEQNKEREIYDAKIRFFTQITHEIRTPLSLIKGPLEYILMKNDIEKEETRDDLHIMKKNTDRLLDLTDQLLDFKKVEKEGFLLHLSHHHIPSLLREIYHRFSPMIKQNKRVFLLEIKDEDFYAYIDQEAFIKIISNMFSNAIKYAALNIKASLIIHQQDDTFEVSVENDGIVVSKELYDEVFKPFSRLHHPEQTHISGAGIGMSLARSLAELHNGTLNMVEDIKLNRFSLILPRYQEKRIVIADNPDDTNYNTAIIKNNYPSSEKSYTILIVEDSADMQHFIIKILPEEYNKLVAANGEEALEILKNNFVSLIISDIMMSLMDGIELCEKIKSDIHYSHIPIVLLTAKTNIQSKIEGMTVGADAYIEKPFSPDYLLAVTANLINSREKLKEAFLKNPVVTSSSMVITETDKIFLNKLRESIHQNMQHADLKMEDIAEMLHMSRASFYRKIKGVLDMSPNEYLKLERLKMAAQLIRENKYPIGEICYIVGFSSSSYFSKCFQEQFGTLPKDYKKT</sequence>
<keyword evidence="8" id="KW-1133">Transmembrane helix</keyword>
<dbReference type="FunFam" id="2.60.40.10:FF:000791">
    <property type="entry name" value="Two-component system sensor histidine kinase/response regulator"/>
    <property type="match status" value="1"/>
</dbReference>
<dbReference type="Gene3D" id="1.10.287.130">
    <property type="match status" value="1"/>
</dbReference>
<dbReference type="SMART" id="SM00387">
    <property type="entry name" value="HATPase_c"/>
    <property type="match status" value="1"/>
</dbReference>
<protein>
    <recommendedName>
        <fullName evidence="2">histidine kinase</fullName>
        <ecNumber evidence="2">2.7.13.3</ecNumber>
    </recommendedName>
</protein>
<dbReference type="CDD" id="cd00082">
    <property type="entry name" value="HisKA"/>
    <property type="match status" value="1"/>
</dbReference>
<dbReference type="SUPFAM" id="SSF46689">
    <property type="entry name" value="Homeodomain-like"/>
    <property type="match status" value="1"/>
</dbReference>
<evidence type="ECO:0000259" key="10">
    <source>
        <dbReference type="PROSITE" id="PS50109"/>
    </source>
</evidence>
<dbReference type="FunFam" id="2.130.10.10:FF:000891">
    <property type="entry name" value="Two-component system sensor histidine kinase/response regulator, hybrid (One-component system)"/>
    <property type="match status" value="1"/>
</dbReference>
<dbReference type="Proteomes" id="UP000322362">
    <property type="component" value="Unassembled WGS sequence"/>
</dbReference>
<evidence type="ECO:0000313" key="13">
    <source>
        <dbReference type="Proteomes" id="UP000322362"/>
    </source>
</evidence>
<comment type="caution">
    <text evidence="12">The sequence shown here is derived from an EMBL/GenBank/DDBJ whole genome shotgun (WGS) entry which is preliminary data.</text>
</comment>
<dbReference type="InterPro" id="IPR018062">
    <property type="entry name" value="HTH_AraC-typ_CS"/>
</dbReference>
<feature type="domain" description="HTH araC/xylS-type" evidence="9">
    <location>
        <begin position="1244"/>
        <end position="1343"/>
    </location>
</feature>
<dbReference type="InterPro" id="IPR003661">
    <property type="entry name" value="HisK_dim/P_dom"/>
</dbReference>
<dbReference type="Gene3D" id="3.30.565.10">
    <property type="entry name" value="Histidine kinase-like ATPase, C-terminal domain"/>
    <property type="match status" value="1"/>
</dbReference>
<dbReference type="PROSITE" id="PS50109">
    <property type="entry name" value="HIS_KIN"/>
    <property type="match status" value="1"/>
</dbReference>
<dbReference type="GO" id="GO:0000155">
    <property type="term" value="F:phosphorelay sensor kinase activity"/>
    <property type="evidence" value="ECO:0007669"/>
    <property type="project" value="InterPro"/>
</dbReference>
<dbReference type="Pfam" id="PF00512">
    <property type="entry name" value="HisKA"/>
    <property type="match status" value="1"/>
</dbReference>
<dbReference type="SMART" id="SM00388">
    <property type="entry name" value="HisKA"/>
    <property type="match status" value="1"/>
</dbReference>
<dbReference type="PANTHER" id="PTHR43547">
    <property type="entry name" value="TWO-COMPONENT HISTIDINE KINASE"/>
    <property type="match status" value="1"/>
</dbReference>
<evidence type="ECO:0000256" key="6">
    <source>
        <dbReference type="ARBA" id="ARBA00023163"/>
    </source>
</evidence>
<keyword evidence="4" id="KW-0805">Transcription regulation</keyword>
<dbReference type="InterPro" id="IPR036097">
    <property type="entry name" value="HisK_dim/P_sf"/>
</dbReference>
<evidence type="ECO:0000256" key="8">
    <source>
        <dbReference type="SAM" id="Phobius"/>
    </source>
</evidence>
<dbReference type="InterPro" id="IPR009057">
    <property type="entry name" value="Homeodomain-like_sf"/>
</dbReference>
<evidence type="ECO:0000256" key="1">
    <source>
        <dbReference type="ARBA" id="ARBA00000085"/>
    </source>
</evidence>
<evidence type="ECO:0000259" key="9">
    <source>
        <dbReference type="PROSITE" id="PS01124"/>
    </source>
</evidence>
<dbReference type="PROSITE" id="PS01124">
    <property type="entry name" value="HTH_ARAC_FAMILY_2"/>
    <property type="match status" value="1"/>
</dbReference>
<dbReference type="Gene3D" id="3.40.50.2300">
    <property type="match status" value="1"/>
</dbReference>
<keyword evidence="6" id="KW-0804">Transcription</keyword>
<feature type="domain" description="Histidine kinase" evidence="10">
    <location>
        <begin position="848"/>
        <end position="1065"/>
    </location>
</feature>
<accession>A0A5D4H2H4</accession>
<dbReference type="PANTHER" id="PTHR43547:SF2">
    <property type="entry name" value="HYBRID SIGNAL TRANSDUCTION HISTIDINE KINASE C"/>
    <property type="match status" value="1"/>
</dbReference>
<dbReference type="GO" id="GO:0003700">
    <property type="term" value="F:DNA-binding transcription factor activity"/>
    <property type="evidence" value="ECO:0007669"/>
    <property type="project" value="InterPro"/>
</dbReference>
<feature type="transmembrane region" description="Helical" evidence="8">
    <location>
        <begin position="21"/>
        <end position="40"/>
    </location>
</feature>
<dbReference type="InterPro" id="IPR011110">
    <property type="entry name" value="Reg_prop"/>
</dbReference>
<evidence type="ECO:0000259" key="11">
    <source>
        <dbReference type="PROSITE" id="PS50110"/>
    </source>
</evidence>
<feature type="domain" description="Response regulatory" evidence="11">
    <location>
        <begin position="1097"/>
        <end position="1212"/>
    </location>
</feature>
<feature type="transmembrane region" description="Helical" evidence="8">
    <location>
        <begin position="797"/>
        <end position="816"/>
    </location>
</feature>
<keyword evidence="3 7" id="KW-0597">Phosphoprotein</keyword>
<dbReference type="InterPro" id="IPR018060">
    <property type="entry name" value="HTH_AraC"/>
</dbReference>
<dbReference type="PROSITE" id="PS00041">
    <property type="entry name" value="HTH_ARAC_FAMILY_1"/>
    <property type="match status" value="1"/>
</dbReference>
<dbReference type="Pfam" id="PF00072">
    <property type="entry name" value="Response_reg"/>
    <property type="match status" value="1"/>
</dbReference>
<dbReference type="SUPFAM" id="SSF52172">
    <property type="entry name" value="CheY-like"/>
    <property type="match status" value="1"/>
</dbReference>
<evidence type="ECO:0000256" key="5">
    <source>
        <dbReference type="ARBA" id="ARBA00023125"/>
    </source>
</evidence>
<dbReference type="CDD" id="cd17574">
    <property type="entry name" value="REC_OmpR"/>
    <property type="match status" value="1"/>
</dbReference>
<keyword evidence="8" id="KW-0472">Membrane</keyword>
<evidence type="ECO:0000313" key="12">
    <source>
        <dbReference type="EMBL" id="TYR34482.1"/>
    </source>
</evidence>
<dbReference type="Gene3D" id="2.60.40.10">
    <property type="entry name" value="Immunoglobulins"/>
    <property type="match status" value="1"/>
</dbReference>
<dbReference type="SUPFAM" id="SSF47384">
    <property type="entry name" value="Homodimeric domain of signal transducing histidine kinase"/>
    <property type="match status" value="1"/>
</dbReference>
<dbReference type="SMART" id="SM00448">
    <property type="entry name" value="REC"/>
    <property type="match status" value="1"/>
</dbReference>
<dbReference type="InterPro" id="IPR011006">
    <property type="entry name" value="CheY-like_superfamily"/>
</dbReference>
<dbReference type="EMBL" id="VTAV01000012">
    <property type="protein sequence ID" value="TYR34482.1"/>
    <property type="molecule type" value="Genomic_DNA"/>
</dbReference>
<dbReference type="InterPro" id="IPR013783">
    <property type="entry name" value="Ig-like_fold"/>
</dbReference>
<evidence type="ECO:0000256" key="3">
    <source>
        <dbReference type="ARBA" id="ARBA00022553"/>
    </source>
</evidence>
<dbReference type="InterPro" id="IPR005467">
    <property type="entry name" value="His_kinase_dom"/>
</dbReference>
<name>A0A5D4H2H4_9SPHI</name>
<organism evidence="12 13">
    <name type="scientific">Sphingobacterium phlebotomi</name>
    <dbReference type="NCBI Taxonomy" id="2605433"/>
    <lineage>
        <taxon>Bacteria</taxon>
        <taxon>Pseudomonadati</taxon>
        <taxon>Bacteroidota</taxon>
        <taxon>Sphingobacteriia</taxon>
        <taxon>Sphingobacteriales</taxon>
        <taxon>Sphingobacteriaceae</taxon>
        <taxon>Sphingobacterium</taxon>
    </lineage>
</organism>
<dbReference type="Pfam" id="PF12833">
    <property type="entry name" value="HTH_18"/>
    <property type="match status" value="1"/>
</dbReference>
<dbReference type="Pfam" id="PF07495">
    <property type="entry name" value="Y_Y_Y"/>
    <property type="match status" value="1"/>
</dbReference>
<keyword evidence="5" id="KW-0238">DNA-binding</keyword>
<evidence type="ECO:0000256" key="2">
    <source>
        <dbReference type="ARBA" id="ARBA00012438"/>
    </source>
</evidence>
<comment type="catalytic activity">
    <reaction evidence="1">
        <text>ATP + protein L-histidine = ADP + protein N-phospho-L-histidine.</text>
        <dbReference type="EC" id="2.7.13.3"/>
    </reaction>
</comment>
<reference evidence="12 13" key="1">
    <citation type="submission" date="2019-08" db="EMBL/GenBank/DDBJ databases">
        <title>Phlebobacter frassis gen. nov. sp. nov., a new member of family Sphingobacteriaceae isolated from sand fly rearing media.</title>
        <authorList>
            <person name="Kakumanu M.L."/>
            <person name="Marayati B.F."/>
            <person name="Wada-Katsumata A."/>
            <person name="Wasserberg G."/>
            <person name="Schal C."/>
            <person name="Apperson C.S."/>
            <person name="Ponnusamy L."/>
        </authorList>
    </citation>
    <scope>NUCLEOTIDE SEQUENCE [LARGE SCALE GENOMIC DNA]</scope>
    <source>
        <strain evidence="12 13">SSI9</strain>
    </source>
</reference>
<dbReference type="InterPro" id="IPR004358">
    <property type="entry name" value="Sig_transdc_His_kin-like_C"/>
</dbReference>
<dbReference type="Pfam" id="PF02518">
    <property type="entry name" value="HATPase_c"/>
    <property type="match status" value="1"/>
</dbReference>